<reference evidence="1 2" key="1">
    <citation type="submission" date="2014-08" db="EMBL/GenBank/DDBJ databases">
        <title>Porphyromonas gulae strain:COT-052_OH3439 Genome sequencing.</title>
        <authorList>
            <person name="Wallis C."/>
            <person name="Deusch O."/>
            <person name="O'Flynn C."/>
            <person name="Davis I."/>
            <person name="Jospin G."/>
            <person name="Darling A.E."/>
            <person name="Coil D.A."/>
            <person name="Alexiev A."/>
            <person name="Horsfall A."/>
            <person name="Kirkwood N."/>
            <person name="Harris S."/>
            <person name="Eisen J.A."/>
        </authorList>
    </citation>
    <scope>NUCLEOTIDE SEQUENCE [LARGE SCALE GENOMIC DNA]</scope>
    <source>
        <strain evidence="2">COT-052 OH3439</strain>
    </source>
</reference>
<dbReference type="EMBL" id="JRAK01000036">
    <property type="protein sequence ID" value="KGN92774.1"/>
    <property type="molecule type" value="Genomic_DNA"/>
</dbReference>
<evidence type="ECO:0008006" key="3">
    <source>
        <dbReference type="Google" id="ProtNLM"/>
    </source>
</evidence>
<evidence type="ECO:0000313" key="1">
    <source>
        <dbReference type="EMBL" id="KGN92774.1"/>
    </source>
</evidence>
<dbReference type="GeneID" id="94549188"/>
<evidence type="ECO:0000313" key="2">
    <source>
        <dbReference type="Proteomes" id="UP000030146"/>
    </source>
</evidence>
<organism evidence="1 2">
    <name type="scientific">Porphyromonas gulae</name>
    <dbReference type="NCBI Taxonomy" id="111105"/>
    <lineage>
        <taxon>Bacteria</taxon>
        <taxon>Pseudomonadati</taxon>
        <taxon>Bacteroidota</taxon>
        <taxon>Bacteroidia</taxon>
        <taxon>Bacteroidales</taxon>
        <taxon>Porphyromonadaceae</taxon>
        <taxon>Porphyromonas</taxon>
    </lineage>
</organism>
<dbReference type="InterPro" id="IPR009061">
    <property type="entry name" value="DNA-bd_dom_put_sf"/>
</dbReference>
<comment type="caution">
    <text evidence="1">The sequence shown here is derived from an EMBL/GenBank/DDBJ whole genome shotgun (WGS) entry which is preliminary data.</text>
</comment>
<dbReference type="SUPFAM" id="SSF46955">
    <property type="entry name" value="Putative DNA-binding domain"/>
    <property type="match status" value="1"/>
</dbReference>
<sequence length="129" mass="14692">MMESDEIKSIQENLKDIQGVLSEIHGFMRDLKKDYSPVDESISLDSSMLAMLLNVSPTTVYRWRARNELPYTILSSGACAYRFDEVYVAVKCGRLRARGFNRIEALRTLSVYRDGIIRGCGFEAKEKDA</sequence>
<keyword evidence="2" id="KW-1185">Reference proteome</keyword>
<gene>
    <name evidence="1" type="ORF">HR15_01900</name>
</gene>
<dbReference type="PATRIC" id="fig|242619.8.peg.1423"/>
<dbReference type="AlphaFoldDB" id="A0A0A2FX63"/>
<accession>A0A0A2FX63</accession>
<dbReference type="RefSeq" id="WP_004585374.1">
    <property type="nucleotide sequence ID" value="NZ_JRAK01000036.1"/>
</dbReference>
<dbReference type="Proteomes" id="UP000030146">
    <property type="component" value="Unassembled WGS sequence"/>
</dbReference>
<proteinExistence type="predicted"/>
<protein>
    <recommendedName>
        <fullName evidence="3">DNA-binding protein</fullName>
    </recommendedName>
</protein>
<name>A0A0A2FX63_9PORP</name>